<protein>
    <submittedName>
        <fullName evidence="4">Secreted protein</fullName>
    </submittedName>
</protein>
<proteinExistence type="predicted"/>
<dbReference type="AlphaFoldDB" id="A0A183DA16"/>
<keyword evidence="1" id="KW-0732">Signal</keyword>
<feature type="signal peptide" evidence="1">
    <location>
        <begin position="1"/>
        <end position="20"/>
    </location>
</feature>
<organism evidence="4">
    <name type="scientific">Gongylonema pulchrum</name>
    <dbReference type="NCBI Taxonomy" id="637853"/>
    <lineage>
        <taxon>Eukaryota</taxon>
        <taxon>Metazoa</taxon>
        <taxon>Ecdysozoa</taxon>
        <taxon>Nematoda</taxon>
        <taxon>Chromadorea</taxon>
        <taxon>Rhabditida</taxon>
        <taxon>Spirurina</taxon>
        <taxon>Spiruromorpha</taxon>
        <taxon>Spiruroidea</taxon>
        <taxon>Gongylonematidae</taxon>
        <taxon>Gongylonema</taxon>
    </lineage>
</organism>
<reference evidence="2 3" key="2">
    <citation type="submission" date="2018-11" db="EMBL/GenBank/DDBJ databases">
        <authorList>
            <consortium name="Pathogen Informatics"/>
        </authorList>
    </citation>
    <scope>NUCLEOTIDE SEQUENCE [LARGE SCALE GENOMIC DNA]</scope>
</reference>
<accession>A0A183DA16</accession>
<evidence type="ECO:0000313" key="2">
    <source>
        <dbReference type="EMBL" id="VDK51285.1"/>
    </source>
</evidence>
<sequence>MLQPFLFLLLIKLLPKHLTAQPPSSCQFDSEKFNESLQHAPIVISATVLQITIDPRNNHLQVFLDLKIELVLLLLAV</sequence>
<evidence type="ECO:0000313" key="4">
    <source>
        <dbReference type="WBParaSite" id="GPUH_0000556501-mRNA-1"/>
    </source>
</evidence>
<keyword evidence="3" id="KW-1185">Reference proteome</keyword>
<dbReference type="OrthoDB" id="10555227at2759"/>
<reference evidence="4" key="1">
    <citation type="submission" date="2016-06" db="UniProtKB">
        <authorList>
            <consortium name="WormBaseParasite"/>
        </authorList>
    </citation>
    <scope>IDENTIFICATION</scope>
</reference>
<dbReference type="WBParaSite" id="GPUH_0000556501-mRNA-1">
    <property type="protein sequence ID" value="GPUH_0000556501-mRNA-1"/>
    <property type="gene ID" value="GPUH_0000556501"/>
</dbReference>
<gene>
    <name evidence="2" type="ORF">GPUH_LOCUS5557</name>
</gene>
<dbReference type="EMBL" id="UYRT01011975">
    <property type="protein sequence ID" value="VDK51285.1"/>
    <property type="molecule type" value="Genomic_DNA"/>
</dbReference>
<evidence type="ECO:0000313" key="3">
    <source>
        <dbReference type="Proteomes" id="UP000271098"/>
    </source>
</evidence>
<dbReference type="Proteomes" id="UP000271098">
    <property type="component" value="Unassembled WGS sequence"/>
</dbReference>
<feature type="chain" id="PRO_5043138643" evidence="1">
    <location>
        <begin position="21"/>
        <end position="77"/>
    </location>
</feature>
<name>A0A183DA16_9BILA</name>
<evidence type="ECO:0000256" key="1">
    <source>
        <dbReference type="SAM" id="SignalP"/>
    </source>
</evidence>